<gene>
    <name evidence="3" type="ORF">GCM10010124_35420</name>
</gene>
<evidence type="ECO:0008006" key="5">
    <source>
        <dbReference type="Google" id="ProtNLM"/>
    </source>
</evidence>
<dbReference type="RefSeq" id="WP_189115475.1">
    <property type="nucleotide sequence ID" value="NZ_BMQC01000016.1"/>
</dbReference>
<dbReference type="NCBIfam" id="TIGR02532">
    <property type="entry name" value="IV_pilin_GFxxxE"/>
    <property type="match status" value="1"/>
</dbReference>
<proteinExistence type="predicted"/>
<dbReference type="InterPro" id="IPR012902">
    <property type="entry name" value="N_methyl_site"/>
</dbReference>
<evidence type="ECO:0000256" key="1">
    <source>
        <dbReference type="SAM" id="MobiDB-lite"/>
    </source>
</evidence>
<evidence type="ECO:0000313" key="3">
    <source>
        <dbReference type="EMBL" id="GGK39693.1"/>
    </source>
</evidence>
<feature type="region of interest" description="Disordered" evidence="1">
    <location>
        <begin position="1"/>
        <end position="22"/>
    </location>
</feature>
<keyword evidence="4" id="KW-1185">Reference proteome</keyword>
<comment type="caution">
    <text evidence="3">The sequence shown here is derived from an EMBL/GenBank/DDBJ whole genome shotgun (WGS) entry which is preliminary data.</text>
</comment>
<protein>
    <recommendedName>
        <fullName evidence="5">Prepilin-type N-terminal cleavage/methylation domain-containing protein</fullName>
    </recommendedName>
</protein>
<keyword evidence="2" id="KW-1133">Transmembrane helix</keyword>
<dbReference type="PROSITE" id="PS00409">
    <property type="entry name" value="PROKAR_NTER_METHYL"/>
    <property type="match status" value="1"/>
</dbReference>
<reference evidence="3" key="1">
    <citation type="journal article" date="2014" name="Int. J. Syst. Evol. Microbiol.">
        <title>Complete genome sequence of Corynebacterium casei LMG S-19264T (=DSM 44701T), isolated from a smear-ripened cheese.</title>
        <authorList>
            <consortium name="US DOE Joint Genome Institute (JGI-PGF)"/>
            <person name="Walter F."/>
            <person name="Albersmeier A."/>
            <person name="Kalinowski J."/>
            <person name="Ruckert C."/>
        </authorList>
    </citation>
    <scope>NUCLEOTIDE SEQUENCE</scope>
    <source>
        <strain evidence="3">JCM 3091</strain>
    </source>
</reference>
<evidence type="ECO:0000313" key="4">
    <source>
        <dbReference type="Proteomes" id="UP000662200"/>
    </source>
</evidence>
<reference evidence="3" key="2">
    <citation type="submission" date="2020-09" db="EMBL/GenBank/DDBJ databases">
        <authorList>
            <person name="Sun Q."/>
            <person name="Ohkuma M."/>
        </authorList>
    </citation>
    <scope>NUCLEOTIDE SEQUENCE</scope>
    <source>
        <strain evidence="3">JCM 3091</strain>
    </source>
</reference>
<dbReference type="Pfam" id="PF07963">
    <property type="entry name" value="N_methyl"/>
    <property type="match status" value="1"/>
</dbReference>
<dbReference type="AlphaFoldDB" id="A0A8J3FLW7"/>
<keyword evidence="2" id="KW-0472">Membrane</keyword>
<keyword evidence="2" id="KW-0812">Transmembrane</keyword>
<sequence>MTGRRPRPPAPPGAAPPRPAPAGDAGVTLVETVVAMSLLAVVLAIVTSAVVTAQRAYRQTAAVAESESQVATVFLRLDTSLRYAAAMQPETVEGGPGLRYLVTAGTARCHQLWLDGDRLRTRSWRRGPRGRPARCWPAACAHPPARRRSP</sequence>
<name>A0A8J3FLW7_9ACTN</name>
<evidence type="ECO:0000256" key="2">
    <source>
        <dbReference type="SAM" id="Phobius"/>
    </source>
</evidence>
<feature type="transmembrane region" description="Helical" evidence="2">
    <location>
        <begin position="33"/>
        <end position="53"/>
    </location>
</feature>
<organism evidence="3 4">
    <name type="scientific">Pilimelia terevasa</name>
    <dbReference type="NCBI Taxonomy" id="53372"/>
    <lineage>
        <taxon>Bacteria</taxon>
        <taxon>Bacillati</taxon>
        <taxon>Actinomycetota</taxon>
        <taxon>Actinomycetes</taxon>
        <taxon>Micromonosporales</taxon>
        <taxon>Micromonosporaceae</taxon>
        <taxon>Pilimelia</taxon>
    </lineage>
</organism>
<dbReference type="Proteomes" id="UP000662200">
    <property type="component" value="Unassembled WGS sequence"/>
</dbReference>
<feature type="compositionally biased region" description="Pro residues" evidence="1">
    <location>
        <begin position="8"/>
        <end position="20"/>
    </location>
</feature>
<dbReference type="EMBL" id="BMQC01000016">
    <property type="protein sequence ID" value="GGK39693.1"/>
    <property type="molecule type" value="Genomic_DNA"/>
</dbReference>
<accession>A0A8J3FLW7</accession>